<dbReference type="EMBL" id="WWNE01000010">
    <property type="protein sequence ID" value="NBG66797.1"/>
    <property type="molecule type" value="Genomic_DNA"/>
</dbReference>
<evidence type="ECO:0000313" key="1">
    <source>
        <dbReference type="EMBL" id="NBG66797.1"/>
    </source>
</evidence>
<dbReference type="CDD" id="cd03398">
    <property type="entry name" value="PAP2_haloperoxidase"/>
    <property type="match status" value="1"/>
</dbReference>
<comment type="caution">
    <text evidence="1">The sequence shown here is derived from an EMBL/GenBank/DDBJ whole genome shotgun (WGS) entry which is preliminary data.</text>
</comment>
<dbReference type="Gene3D" id="1.10.606.10">
    <property type="entry name" value="Vanadium-containing Chloroperoxidase, domain 2"/>
    <property type="match status" value="1"/>
</dbReference>
<name>A0A6N9NNW7_9FLAO</name>
<dbReference type="InterPro" id="IPR016119">
    <property type="entry name" value="Br/Cl_peroxidase_C"/>
</dbReference>
<dbReference type="PANTHER" id="PTHR34599:SF2">
    <property type="entry name" value="TRAF-TYPE DOMAIN-CONTAINING PROTEIN"/>
    <property type="match status" value="1"/>
</dbReference>
<organism evidence="1 2">
    <name type="scientific">Acidiluteibacter ferrifornacis</name>
    <dbReference type="NCBI Taxonomy" id="2692424"/>
    <lineage>
        <taxon>Bacteria</taxon>
        <taxon>Pseudomonadati</taxon>
        <taxon>Bacteroidota</taxon>
        <taxon>Flavobacteriia</taxon>
        <taxon>Flavobacteriales</taxon>
        <taxon>Cryomorphaceae</taxon>
        <taxon>Acidiluteibacter</taxon>
    </lineage>
</organism>
<dbReference type="InterPro" id="IPR036938">
    <property type="entry name" value="PAP2/HPO_sf"/>
</dbReference>
<dbReference type="InterPro" id="IPR052559">
    <property type="entry name" value="V-haloperoxidase"/>
</dbReference>
<sequence length="658" mass="74140">MITLRLESNPFYLLKAKFLFLLFFIAISNTFANQPSVARSFIETSLQMVKVSGIAPTVISRNLFFTSAAMYDAWAFYQEDHRPFLLGQSLKNYTNDFDLSYKIPDSLITEAMINEAISYAAYRILVQKHIEISGKRRSIDIIDSTFTALGYDIGYTSTNYKNGRGAALGNYIAESYIAYGATDGSFEEADYEDFSFQPVNGSYNLNSSGNKNLEFKNRWQPIMPNDYIKKKGVDSTLSVWNLRIADVEDAFLTPQWANVTPFALTSADTSYVLKDGEKHLVYFDPGKPPQLDFEKDSISSEEYKWNFLLVALWSSLLDPNNSKMMDISPAVRGNVLEVPNSLKDYYHIEGSSANKGHSINPATNLPYKKNLVNEADYRRVIAEFWVDGINTYGPPGHWFSMLNEVSDHPEFEKKWEGKGAVLSPLEWDIKSYFALGGALHDAAIASWGVKVAYDYIRPISAIRYMASQGQCTDKSLANYHPDGMPLMKGKIEVISVEDSLAKVDARNIGKIKIYAWRGPDYIEDLKNDIAGVGWILAENWWPYQRYSFVTPPFSGYVSGHSCFSFAGATVLEKITGNIYFPGGIAEFTAKKNEFLLFENGPSEDVTLQWATYRDAATETCLSRIWGGIHPPCDDMMGRVVGEKVGNKAFEKVNEYFKN</sequence>
<dbReference type="SUPFAM" id="SSF48317">
    <property type="entry name" value="Acid phosphatase/Vanadium-dependent haloperoxidase"/>
    <property type="match status" value="1"/>
</dbReference>
<dbReference type="RefSeq" id="WP_160633755.1">
    <property type="nucleotide sequence ID" value="NZ_WWNE01000010.1"/>
</dbReference>
<dbReference type="GO" id="GO:0004601">
    <property type="term" value="F:peroxidase activity"/>
    <property type="evidence" value="ECO:0007669"/>
    <property type="project" value="InterPro"/>
</dbReference>
<accession>A0A6N9NNW7</accession>
<gene>
    <name evidence="1" type="ORF">GQN54_11785</name>
</gene>
<keyword evidence="2" id="KW-1185">Reference proteome</keyword>
<dbReference type="PANTHER" id="PTHR34599">
    <property type="entry name" value="PEROXIDASE-RELATED"/>
    <property type="match status" value="1"/>
</dbReference>
<evidence type="ECO:0000313" key="2">
    <source>
        <dbReference type="Proteomes" id="UP000470771"/>
    </source>
</evidence>
<protein>
    <submittedName>
        <fullName evidence="1">Phosphatase PAP2 family protein</fullName>
    </submittedName>
</protein>
<proteinExistence type="predicted"/>
<dbReference type="AlphaFoldDB" id="A0A6N9NNW7"/>
<dbReference type="Proteomes" id="UP000470771">
    <property type="component" value="Unassembled WGS sequence"/>
</dbReference>
<reference evidence="1 2" key="1">
    <citation type="submission" date="2019-12" db="EMBL/GenBank/DDBJ databases">
        <authorList>
            <person name="Zhao J."/>
        </authorList>
    </citation>
    <scope>NUCLEOTIDE SEQUENCE [LARGE SCALE GENOMIC DNA]</scope>
    <source>
        <strain evidence="1 2">S-15</strain>
    </source>
</reference>